<organism evidence="1 2">
    <name type="scientific">Chelydra serpentina</name>
    <name type="common">Snapping turtle</name>
    <name type="synonym">Testudo serpentina</name>
    <dbReference type="NCBI Taxonomy" id="8475"/>
    <lineage>
        <taxon>Eukaryota</taxon>
        <taxon>Metazoa</taxon>
        <taxon>Chordata</taxon>
        <taxon>Craniata</taxon>
        <taxon>Vertebrata</taxon>
        <taxon>Euteleostomi</taxon>
        <taxon>Archelosauria</taxon>
        <taxon>Testudinata</taxon>
        <taxon>Testudines</taxon>
        <taxon>Cryptodira</taxon>
        <taxon>Durocryptodira</taxon>
        <taxon>Americhelydia</taxon>
        <taxon>Chelydroidea</taxon>
        <taxon>Chelydridae</taxon>
        <taxon>Chelydra</taxon>
    </lineage>
</organism>
<sequence length="178" mass="20244">RTQVRVFRLQALQRLLYGAGSPAWSVLAHAFLRRFRGLRYDRQLLYLDPRGLPRDLSGLPVFYQDLLRTWKLFSTTRSVAATGGADLLAEPLLHNPQLRVQAAESPSVRQRLVLAEVTRVGDLLDYDRGDWLDPLTLAQRMGLSRPCTPRRVLQEVRAALPPAARVYPDRVLHEGTPR</sequence>
<feature type="non-terminal residue" evidence="1">
    <location>
        <position position="1"/>
    </location>
</feature>
<dbReference type="Proteomes" id="UP000765507">
    <property type="component" value="Unassembled WGS sequence"/>
</dbReference>
<reference evidence="1 2" key="1">
    <citation type="journal article" date="2020" name="G3 (Bethesda)">
        <title>Draft Genome of the Common Snapping Turtle, Chelydra serpentina, a Model for Phenotypic Plasticity in Reptiles.</title>
        <authorList>
            <person name="Das D."/>
            <person name="Singh S.K."/>
            <person name="Bierstedt J."/>
            <person name="Erickson A."/>
            <person name="Galli G.L.J."/>
            <person name="Crossley D.A. 2nd"/>
            <person name="Rhen T."/>
        </authorList>
    </citation>
    <scope>NUCLEOTIDE SEQUENCE [LARGE SCALE GENOMIC DNA]</scope>
    <source>
        <strain evidence="1">KW</strain>
    </source>
</reference>
<feature type="non-terminal residue" evidence="1">
    <location>
        <position position="178"/>
    </location>
</feature>
<keyword evidence="2" id="KW-1185">Reference proteome</keyword>
<dbReference type="EMBL" id="JAHGAV010000001">
    <property type="protein sequence ID" value="KAG6941032.1"/>
    <property type="molecule type" value="Genomic_DNA"/>
</dbReference>
<evidence type="ECO:0000313" key="1">
    <source>
        <dbReference type="EMBL" id="KAG6941032.1"/>
    </source>
</evidence>
<gene>
    <name evidence="1" type="ORF">G0U57_007126</name>
</gene>
<comment type="caution">
    <text evidence="1">The sequence shown here is derived from an EMBL/GenBank/DDBJ whole genome shotgun (WGS) entry which is preliminary data.</text>
</comment>
<name>A0A8T1THU2_CHESE</name>
<evidence type="ECO:0000313" key="2">
    <source>
        <dbReference type="Proteomes" id="UP000765507"/>
    </source>
</evidence>
<dbReference type="OrthoDB" id="416119at2759"/>
<accession>A0A8T1THU2</accession>
<dbReference type="AlphaFoldDB" id="A0A8T1THU2"/>
<protein>
    <submittedName>
        <fullName evidence="1">Uncharacterized protein</fullName>
    </submittedName>
</protein>
<proteinExistence type="predicted"/>